<dbReference type="Pfam" id="PF02458">
    <property type="entry name" value="Transferase"/>
    <property type="match status" value="1"/>
</dbReference>
<dbReference type="InterPro" id="IPR023213">
    <property type="entry name" value="CAT-like_dom_sf"/>
</dbReference>
<organism evidence="3 4">
    <name type="scientific">Lipomyces tetrasporus</name>
    <dbReference type="NCBI Taxonomy" id="54092"/>
    <lineage>
        <taxon>Eukaryota</taxon>
        <taxon>Fungi</taxon>
        <taxon>Dikarya</taxon>
        <taxon>Ascomycota</taxon>
        <taxon>Saccharomycotina</taxon>
        <taxon>Lipomycetes</taxon>
        <taxon>Lipomycetales</taxon>
        <taxon>Lipomycetaceae</taxon>
        <taxon>Lipomyces</taxon>
    </lineage>
</organism>
<dbReference type="PANTHER" id="PTHR31896:SF64">
    <property type="entry name" value="TRICHOTHECENE 3-O-ACETYLTRANSFERASE"/>
    <property type="match status" value="1"/>
</dbReference>
<keyword evidence="4" id="KW-1185">Reference proteome</keyword>
<reference evidence="3" key="1">
    <citation type="submission" date="2023-03" db="EMBL/GenBank/DDBJ databases">
        <title>Near-Complete genome sequence of Lipomyces tetrasporous NRRL Y-64009, an oleaginous yeast capable of growing on lignocellulosic hydrolysates.</title>
        <authorList>
            <consortium name="Lawrence Berkeley National Laboratory"/>
            <person name="Jagtap S.S."/>
            <person name="Liu J.-J."/>
            <person name="Walukiewicz H.E."/>
            <person name="Pangilinan J."/>
            <person name="Lipzen A."/>
            <person name="Ahrendt S."/>
            <person name="Koriabine M."/>
            <person name="Cobaugh K."/>
            <person name="Salamov A."/>
            <person name="Yoshinaga Y."/>
            <person name="Ng V."/>
            <person name="Daum C."/>
            <person name="Grigoriev I.V."/>
            <person name="Slininger P.J."/>
            <person name="Dien B.S."/>
            <person name="Jin Y.-S."/>
            <person name="Rao C.V."/>
        </authorList>
    </citation>
    <scope>NUCLEOTIDE SEQUENCE</scope>
    <source>
        <strain evidence="3">NRRL Y-64009</strain>
    </source>
</reference>
<keyword evidence="1" id="KW-0808">Transferase</keyword>
<dbReference type="Pfam" id="PF22664">
    <property type="entry name" value="TRI-like_N"/>
    <property type="match status" value="1"/>
</dbReference>
<dbReference type="GO" id="GO:0016740">
    <property type="term" value="F:transferase activity"/>
    <property type="evidence" value="ECO:0007669"/>
    <property type="project" value="UniProtKB-KW"/>
</dbReference>
<protein>
    <recommendedName>
        <fullName evidence="2">Trichothecene 3-O-acetyltransferase-like N-terminal domain-containing protein</fullName>
    </recommendedName>
</protein>
<comment type="caution">
    <text evidence="3">The sequence shown here is derived from an EMBL/GenBank/DDBJ whole genome shotgun (WGS) entry which is preliminary data.</text>
</comment>
<dbReference type="RefSeq" id="XP_056041145.1">
    <property type="nucleotide sequence ID" value="XM_056190797.1"/>
</dbReference>
<dbReference type="InterPro" id="IPR054710">
    <property type="entry name" value="Tri101-like_N"/>
</dbReference>
<dbReference type="Gene3D" id="3.30.559.10">
    <property type="entry name" value="Chloramphenicol acetyltransferase-like domain"/>
    <property type="match status" value="2"/>
</dbReference>
<name>A0AAD7QMF3_9ASCO</name>
<accession>A0AAD7QMF3</accession>
<dbReference type="AlphaFoldDB" id="A0AAD7QMF3"/>
<evidence type="ECO:0000256" key="1">
    <source>
        <dbReference type="ARBA" id="ARBA00022679"/>
    </source>
</evidence>
<gene>
    <name evidence="3" type="ORF">POJ06DRAFT_303189</name>
</gene>
<dbReference type="InterPro" id="IPR051283">
    <property type="entry name" value="Sec_Metabolite_Acyltrans"/>
</dbReference>
<evidence type="ECO:0000313" key="3">
    <source>
        <dbReference type="EMBL" id="KAJ8097695.1"/>
    </source>
</evidence>
<dbReference type="GeneID" id="80885963"/>
<dbReference type="Proteomes" id="UP001217417">
    <property type="component" value="Unassembled WGS sequence"/>
</dbReference>
<proteinExistence type="predicted"/>
<evidence type="ECO:0000259" key="2">
    <source>
        <dbReference type="Pfam" id="PF22664"/>
    </source>
</evidence>
<feature type="domain" description="Trichothecene 3-O-acetyltransferase-like N-terminal" evidence="2">
    <location>
        <begin position="20"/>
        <end position="147"/>
    </location>
</feature>
<dbReference type="PANTHER" id="PTHR31896">
    <property type="entry name" value="FAMILY REGULATORY PROTEIN, PUTATIVE (AFU_ORTHOLOGUE AFUA_3G14730)-RELATED"/>
    <property type="match status" value="1"/>
</dbReference>
<dbReference type="EMBL" id="JARPMG010000010">
    <property type="protein sequence ID" value="KAJ8097695.1"/>
    <property type="molecule type" value="Genomic_DNA"/>
</dbReference>
<evidence type="ECO:0000313" key="4">
    <source>
        <dbReference type="Proteomes" id="UP001217417"/>
    </source>
</evidence>
<sequence>MDIIPGMEDVLGQLPRLKGYTHLVLCFPAEDLSREATAEALYKASHRLTVAFPWLAGQVIQQCVGRGCSGTFTVARWRQREVPASILRMQDRSDVCPSYGDIICSRGPSDLLDGPLLSTETSLPDSYVEPTSAPVLTFTASWINDGMGQVFQLLAIALHGQEFSRVAINAGNLDRSTVSPLLGPDEARCDHSHLRCPSRLGISLRPPPSGPLPSYHYFRFTAANLAQLKARTAPTGTAIHPPSTDDALSAFIWKRLSVHRLRLGKLRTTSTIFSRAVDCRRSLGVPTEYMGNMAIKCFSKMTFHSINDTPLAVIAAQLRKDVQNARDTYNLRSLATFINEEPDKTTINFVPGFNPETDINSSSWAAVDAYNLEFGPLGKPQLVRRPNSKPVMGLLYFMPRTENGDIDALLCLKDSEVQGLRSDKEWTQYASYIG</sequence>